<dbReference type="Proteomes" id="UP001501585">
    <property type="component" value="Unassembled WGS sequence"/>
</dbReference>
<dbReference type="EMBL" id="BAAAPC010000001">
    <property type="protein sequence ID" value="GAA1980288.1"/>
    <property type="molecule type" value="Genomic_DNA"/>
</dbReference>
<feature type="compositionally biased region" description="Low complexity" evidence="1">
    <location>
        <begin position="251"/>
        <end position="266"/>
    </location>
</feature>
<evidence type="ECO:0000256" key="1">
    <source>
        <dbReference type="SAM" id="MobiDB-lite"/>
    </source>
</evidence>
<feature type="region of interest" description="Disordered" evidence="1">
    <location>
        <begin position="317"/>
        <end position="336"/>
    </location>
</feature>
<protein>
    <submittedName>
        <fullName evidence="2">Uncharacterized protein</fullName>
    </submittedName>
</protein>
<feature type="compositionally biased region" description="Basic and acidic residues" evidence="1">
    <location>
        <begin position="79"/>
        <end position="91"/>
    </location>
</feature>
<reference evidence="2 3" key="1">
    <citation type="journal article" date="2019" name="Int. J. Syst. Evol. Microbiol.">
        <title>The Global Catalogue of Microorganisms (GCM) 10K type strain sequencing project: providing services to taxonomists for standard genome sequencing and annotation.</title>
        <authorList>
            <consortium name="The Broad Institute Genomics Platform"/>
            <consortium name="The Broad Institute Genome Sequencing Center for Infectious Disease"/>
            <person name="Wu L."/>
            <person name="Ma J."/>
        </authorList>
    </citation>
    <scope>NUCLEOTIDE SEQUENCE [LARGE SCALE GENOMIC DNA]</scope>
    <source>
        <strain evidence="2 3">JCM 15313</strain>
    </source>
</reference>
<feature type="compositionally biased region" description="Acidic residues" evidence="1">
    <location>
        <begin position="215"/>
        <end position="225"/>
    </location>
</feature>
<evidence type="ECO:0000313" key="2">
    <source>
        <dbReference type="EMBL" id="GAA1980288.1"/>
    </source>
</evidence>
<feature type="region of interest" description="Disordered" evidence="1">
    <location>
        <begin position="167"/>
        <end position="290"/>
    </location>
</feature>
<name>A0ABN2S4K4_9ACTN</name>
<organism evidence="2 3">
    <name type="scientific">Nocardiopsis rhodophaea</name>
    <dbReference type="NCBI Taxonomy" id="280238"/>
    <lineage>
        <taxon>Bacteria</taxon>
        <taxon>Bacillati</taxon>
        <taxon>Actinomycetota</taxon>
        <taxon>Actinomycetes</taxon>
        <taxon>Streptosporangiales</taxon>
        <taxon>Nocardiopsidaceae</taxon>
        <taxon>Nocardiopsis</taxon>
    </lineage>
</organism>
<feature type="compositionally biased region" description="Low complexity" evidence="1">
    <location>
        <begin position="57"/>
        <end position="72"/>
    </location>
</feature>
<comment type="caution">
    <text evidence="2">The sequence shown here is derived from an EMBL/GenBank/DDBJ whole genome shotgun (WGS) entry which is preliminary data.</text>
</comment>
<evidence type="ECO:0000313" key="3">
    <source>
        <dbReference type="Proteomes" id="UP001501585"/>
    </source>
</evidence>
<keyword evidence="3" id="KW-1185">Reference proteome</keyword>
<sequence>MLRTSRTGRASRVVAAVRAQTASPMRRLLITGGFLAAAWMLGTASAGAETKMERPAEAPAAERPAEVGAAGAKANGPLTEHREHQVDTEKRHTPRPTAEARASAAPKHRSVTSTVRSVGERAVRQVPTITPSKPQTPAGDAKGRGHGRPAPSVRDVVEKVGHAGLGAAEKGRAALPGLPGKAEEPAITRPATPRPADHGPDAHDAQRPEPAAPASEDEEKAETDDAPTAAVRTDAAFPYPAADVSEGAWETAADGTTDADTTASSASRDDGDAPPTAQRIVGSAPQAQGPTAMPMVAGYLPATSLAAPSSGLLQADRHALAAIPQDPAEEPTVSPD</sequence>
<gene>
    <name evidence="2" type="ORF">GCM10009799_01760</name>
</gene>
<proteinExistence type="predicted"/>
<feature type="region of interest" description="Disordered" evidence="1">
    <location>
        <begin position="50"/>
        <end position="152"/>
    </location>
</feature>
<feature type="compositionally biased region" description="Basic and acidic residues" evidence="1">
    <location>
        <begin position="195"/>
        <end position="207"/>
    </location>
</feature>
<accession>A0ABN2S4K4</accession>